<dbReference type="InterPro" id="IPR030798">
    <property type="entry name" value="Arfaptin_fam"/>
</dbReference>
<dbReference type="PANTHER" id="PTHR12141">
    <property type="entry name" value="ARFAPTIN-RELATED"/>
    <property type="match status" value="1"/>
</dbReference>
<gene>
    <name evidence="3" type="ORF">OVA965_LOCUS35545</name>
    <name evidence="4" type="ORF">TMI583_LOCUS36516</name>
</gene>
<dbReference type="Proteomes" id="UP000677228">
    <property type="component" value="Unassembled WGS sequence"/>
</dbReference>
<dbReference type="InterPro" id="IPR010504">
    <property type="entry name" value="AH_dom"/>
</dbReference>
<dbReference type="PROSITE" id="PS50870">
    <property type="entry name" value="AH"/>
    <property type="match status" value="1"/>
</dbReference>
<dbReference type="Proteomes" id="UP000682733">
    <property type="component" value="Unassembled WGS sequence"/>
</dbReference>
<dbReference type="SUPFAM" id="SSF103657">
    <property type="entry name" value="BAR/IMD domain-like"/>
    <property type="match status" value="1"/>
</dbReference>
<name>A0A8S2SZA4_9BILA</name>
<dbReference type="GO" id="GO:0019904">
    <property type="term" value="F:protein domain specific binding"/>
    <property type="evidence" value="ECO:0007669"/>
    <property type="project" value="InterPro"/>
</dbReference>
<dbReference type="SMART" id="SM01015">
    <property type="entry name" value="Arfaptin"/>
    <property type="match status" value="1"/>
</dbReference>
<sequence>RVSLPDTVKLLSRIGSVRRWGLSTYKYTKQSMLEKFGKTTKTIDTELEMQIERLKETKRRYENMLILARAWQNHFAQLMYTQRALNETFSELQQRSVDLSDEFSYNAETQRLLAKNGESVLSAINYFISTLNTLCTKTMEDTMDTIRLYETTRVEYDAYRNDYETLQKSCRTDSNINELSKTQSDYQLQKERYEKLKSDVSIKIKFLEENRTKVMRKQLLLFHNAIASYFSGNQEALESTLLQFNLKITLADGNGSTETDGKKSFLEQN</sequence>
<feature type="domain" description="AH" evidence="2">
    <location>
        <begin position="42"/>
        <end position="242"/>
    </location>
</feature>
<dbReference type="AlphaFoldDB" id="A0A8S2SZA4"/>
<dbReference type="CDD" id="cd07660">
    <property type="entry name" value="BAR_Arfaptin"/>
    <property type="match status" value="1"/>
</dbReference>
<keyword evidence="1" id="KW-0175">Coiled coil</keyword>
<dbReference type="PANTHER" id="PTHR12141:SF5">
    <property type="entry name" value="ARFAPTIN"/>
    <property type="match status" value="1"/>
</dbReference>
<evidence type="ECO:0000259" key="2">
    <source>
        <dbReference type="PROSITE" id="PS50870"/>
    </source>
</evidence>
<dbReference type="Gene3D" id="1.20.1270.60">
    <property type="entry name" value="Arfaptin homology (AH) domain/BAR domain"/>
    <property type="match status" value="1"/>
</dbReference>
<dbReference type="GO" id="GO:0005543">
    <property type="term" value="F:phospholipid binding"/>
    <property type="evidence" value="ECO:0007669"/>
    <property type="project" value="TreeGrafter"/>
</dbReference>
<dbReference type="GO" id="GO:0034315">
    <property type="term" value="P:regulation of Arp2/3 complex-mediated actin nucleation"/>
    <property type="evidence" value="ECO:0007669"/>
    <property type="project" value="TreeGrafter"/>
</dbReference>
<evidence type="ECO:0000313" key="4">
    <source>
        <dbReference type="EMBL" id="CAF4260515.1"/>
    </source>
</evidence>
<organism evidence="4 5">
    <name type="scientific">Didymodactylos carnosus</name>
    <dbReference type="NCBI Taxonomy" id="1234261"/>
    <lineage>
        <taxon>Eukaryota</taxon>
        <taxon>Metazoa</taxon>
        <taxon>Spiralia</taxon>
        <taxon>Gnathifera</taxon>
        <taxon>Rotifera</taxon>
        <taxon>Eurotatoria</taxon>
        <taxon>Bdelloidea</taxon>
        <taxon>Philodinida</taxon>
        <taxon>Philodinidae</taxon>
        <taxon>Didymodactylos</taxon>
    </lineage>
</organism>
<dbReference type="InterPro" id="IPR027267">
    <property type="entry name" value="AH/BAR_dom_sf"/>
</dbReference>
<reference evidence="4" key="1">
    <citation type="submission" date="2021-02" db="EMBL/GenBank/DDBJ databases">
        <authorList>
            <person name="Nowell W R."/>
        </authorList>
    </citation>
    <scope>NUCLEOTIDE SEQUENCE</scope>
</reference>
<evidence type="ECO:0000313" key="5">
    <source>
        <dbReference type="Proteomes" id="UP000682733"/>
    </source>
</evidence>
<evidence type="ECO:0000313" key="3">
    <source>
        <dbReference type="EMBL" id="CAF1468278.1"/>
    </source>
</evidence>
<accession>A0A8S2SZA4</accession>
<proteinExistence type="predicted"/>
<protein>
    <recommendedName>
        <fullName evidence="2">AH domain-containing protein</fullName>
    </recommendedName>
</protein>
<feature type="coiled-coil region" evidence="1">
    <location>
        <begin position="149"/>
        <end position="210"/>
    </location>
</feature>
<dbReference type="FunFam" id="1.20.1270.60:FF:000085">
    <property type="entry name" value="Predicted protein"/>
    <property type="match status" value="1"/>
</dbReference>
<evidence type="ECO:0000256" key="1">
    <source>
        <dbReference type="SAM" id="Coils"/>
    </source>
</evidence>
<dbReference type="EMBL" id="CAJOBA010052990">
    <property type="protein sequence ID" value="CAF4260515.1"/>
    <property type="molecule type" value="Genomic_DNA"/>
</dbReference>
<dbReference type="GO" id="GO:0006886">
    <property type="term" value="P:intracellular protein transport"/>
    <property type="evidence" value="ECO:0007669"/>
    <property type="project" value="TreeGrafter"/>
</dbReference>
<dbReference type="EMBL" id="CAJNOK010031107">
    <property type="protein sequence ID" value="CAF1468278.1"/>
    <property type="molecule type" value="Genomic_DNA"/>
</dbReference>
<dbReference type="Pfam" id="PF06456">
    <property type="entry name" value="Arfaptin"/>
    <property type="match status" value="1"/>
</dbReference>
<feature type="non-terminal residue" evidence="4">
    <location>
        <position position="269"/>
    </location>
</feature>
<comment type="caution">
    <text evidence="4">The sequence shown here is derived from an EMBL/GenBank/DDBJ whole genome shotgun (WGS) entry which is preliminary data.</text>
</comment>
<dbReference type="GO" id="GO:0032588">
    <property type="term" value="C:trans-Golgi network membrane"/>
    <property type="evidence" value="ECO:0007669"/>
    <property type="project" value="TreeGrafter"/>
</dbReference>